<protein>
    <recommendedName>
        <fullName evidence="11">NADH-quinone oxidoreductase subunit A</fullName>
        <ecNumber evidence="11">7.1.1.-</ecNumber>
    </recommendedName>
    <alternativeName>
        <fullName evidence="11">NADH dehydrogenase I subunit A</fullName>
    </alternativeName>
    <alternativeName>
        <fullName evidence="11">NDH-1 subunit A</fullName>
    </alternativeName>
    <alternativeName>
        <fullName evidence="11">NUO1</fullName>
    </alternativeName>
</protein>
<dbReference type="HAMAP" id="MF_01394">
    <property type="entry name" value="NDH1_NuoA"/>
    <property type="match status" value="1"/>
</dbReference>
<dbReference type="AlphaFoldDB" id="A0AAE3H7F6"/>
<dbReference type="InterPro" id="IPR000440">
    <property type="entry name" value="NADH_UbQ/plastoQ_OxRdtase_su3"/>
</dbReference>
<comment type="catalytic activity">
    <reaction evidence="11 12">
        <text>a quinone + NADH + 5 H(+)(in) = a quinol + NAD(+) + 4 H(+)(out)</text>
        <dbReference type="Rhea" id="RHEA:57888"/>
        <dbReference type="ChEBI" id="CHEBI:15378"/>
        <dbReference type="ChEBI" id="CHEBI:24646"/>
        <dbReference type="ChEBI" id="CHEBI:57540"/>
        <dbReference type="ChEBI" id="CHEBI:57945"/>
        <dbReference type="ChEBI" id="CHEBI:132124"/>
    </reaction>
</comment>
<evidence type="ECO:0000256" key="1">
    <source>
        <dbReference type="ARBA" id="ARBA00004141"/>
    </source>
</evidence>
<dbReference type="InterPro" id="IPR023043">
    <property type="entry name" value="NAD(P)H_OxRDtase_bac/plastid"/>
</dbReference>
<evidence type="ECO:0000313" key="13">
    <source>
        <dbReference type="EMBL" id="MCP9766203.1"/>
    </source>
</evidence>
<dbReference type="Proteomes" id="UP001204144">
    <property type="component" value="Unassembled WGS sequence"/>
</dbReference>
<keyword evidence="4 11" id="KW-1003">Cell membrane</keyword>
<comment type="similarity">
    <text evidence="2 11 12">Belongs to the complex I subunit 3 family.</text>
</comment>
<dbReference type="PANTHER" id="PTHR11058:SF22">
    <property type="entry name" value="NADH-QUINONE OXIDOREDUCTASE SUBUNIT A"/>
    <property type="match status" value="1"/>
</dbReference>
<dbReference type="EC" id="7.1.1.-" evidence="11"/>
<reference evidence="13 14" key="1">
    <citation type="submission" date="2018-11" db="EMBL/GenBank/DDBJ databases">
        <title>Novel bacteria species description.</title>
        <authorList>
            <person name="Han J.-H."/>
        </authorList>
    </citation>
    <scope>NUCLEOTIDE SEQUENCE [LARGE SCALE GENOMIC DNA]</scope>
    <source>
        <strain evidence="13 14">KCTC23259</strain>
    </source>
</reference>
<feature type="transmembrane region" description="Helical" evidence="11">
    <location>
        <begin position="91"/>
        <end position="114"/>
    </location>
</feature>
<dbReference type="GO" id="GO:0050136">
    <property type="term" value="F:NADH dehydrogenase (quinone) (non-electrogenic) activity"/>
    <property type="evidence" value="ECO:0007669"/>
    <property type="project" value="UniProtKB-UniRule"/>
</dbReference>
<dbReference type="Pfam" id="PF00507">
    <property type="entry name" value="Oxidored_q4"/>
    <property type="match status" value="1"/>
</dbReference>
<keyword evidence="3 11" id="KW-0813">Transport</keyword>
<dbReference type="GO" id="GO:0005886">
    <property type="term" value="C:plasma membrane"/>
    <property type="evidence" value="ECO:0007669"/>
    <property type="project" value="UniProtKB-SubCell"/>
</dbReference>
<evidence type="ECO:0000256" key="11">
    <source>
        <dbReference type="HAMAP-Rule" id="MF_01394"/>
    </source>
</evidence>
<evidence type="ECO:0000256" key="8">
    <source>
        <dbReference type="ARBA" id="ARBA00022989"/>
    </source>
</evidence>
<feature type="transmembrane region" description="Helical" evidence="11">
    <location>
        <begin position="64"/>
        <end position="85"/>
    </location>
</feature>
<accession>A0AAE3H7F6</accession>
<keyword evidence="9 11" id="KW-0520">NAD</keyword>
<evidence type="ECO:0000256" key="12">
    <source>
        <dbReference type="RuleBase" id="RU003639"/>
    </source>
</evidence>
<dbReference type="RefSeq" id="WP_255039913.1">
    <property type="nucleotide sequence ID" value="NZ_RJUF01000196.1"/>
</dbReference>
<gene>
    <name evidence="11" type="primary">nuoA</name>
    <name evidence="13" type="ORF">EGI31_24965</name>
</gene>
<feature type="transmembrane region" description="Helical" evidence="11">
    <location>
        <begin position="12"/>
        <end position="33"/>
    </location>
</feature>
<evidence type="ECO:0000256" key="7">
    <source>
        <dbReference type="ARBA" id="ARBA00022967"/>
    </source>
</evidence>
<organism evidence="13 14">
    <name type="scientific">Lacihabitans soyangensis</name>
    <dbReference type="NCBI Taxonomy" id="869394"/>
    <lineage>
        <taxon>Bacteria</taxon>
        <taxon>Pseudomonadati</taxon>
        <taxon>Bacteroidota</taxon>
        <taxon>Cytophagia</taxon>
        <taxon>Cytophagales</taxon>
        <taxon>Leadbetterellaceae</taxon>
        <taxon>Lacihabitans</taxon>
    </lineage>
</organism>
<sequence length="124" mass="14391">MIKYLPSDYLPLLFQIAAALGFVLFSIVASRFLGPRVKSKKKEDPFECGIESQGDARIPLNVRYFLIAILFVLFDVEIIFMYPWAVNFKKLGWTGFNEMLLFVVFLMAGFYYILKKGVLNWDED</sequence>
<name>A0AAE3H7F6_9BACT</name>
<dbReference type="GO" id="GO:0008137">
    <property type="term" value="F:NADH dehydrogenase (ubiquinone) activity"/>
    <property type="evidence" value="ECO:0007669"/>
    <property type="project" value="InterPro"/>
</dbReference>
<evidence type="ECO:0000313" key="14">
    <source>
        <dbReference type="Proteomes" id="UP001204144"/>
    </source>
</evidence>
<keyword evidence="6 11" id="KW-0874">Quinone</keyword>
<dbReference type="InterPro" id="IPR038430">
    <property type="entry name" value="NDAH_ubi_oxred_su3_sf"/>
</dbReference>
<keyword evidence="14" id="KW-1185">Reference proteome</keyword>
<comment type="subcellular location">
    <subcellularLocation>
        <location evidence="11 12">Cell membrane</location>
        <topology evidence="11 12">Multi-pass membrane protein</topology>
    </subcellularLocation>
    <subcellularLocation>
        <location evidence="1">Membrane</location>
        <topology evidence="1">Multi-pass membrane protein</topology>
    </subcellularLocation>
</comment>
<evidence type="ECO:0000256" key="10">
    <source>
        <dbReference type="ARBA" id="ARBA00023136"/>
    </source>
</evidence>
<keyword evidence="5 11" id="KW-0812">Transmembrane</keyword>
<comment type="subunit">
    <text evidence="11">NDH-1 is composed of 14 different subunits. Subunits NuoA, H, J, K, L, M, N constitute the membrane sector of the complex.</text>
</comment>
<comment type="caution">
    <text evidence="13">The sequence shown here is derived from an EMBL/GenBank/DDBJ whole genome shotgun (WGS) entry which is preliminary data.</text>
</comment>
<evidence type="ECO:0000256" key="4">
    <source>
        <dbReference type="ARBA" id="ARBA00022475"/>
    </source>
</evidence>
<evidence type="ECO:0000256" key="5">
    <source>
        <dbReference type="ARBA" id="ARBA00022692"/>
    </source>
</evidence>
<evidence type="ECO:0000256" key="3">
    <source>
        <dbReference type="ARBA" id="ARBA00022448"/>
    </source>
</evidence>
<keyword evidence="7 11" id="KW-1278">Translocase</keyword>
<keyword evidence="8 11" id="KW-1133">Transmembrane helix</keyword>
<dbReference type="PANTHER" id="PTHR11058">
    <property type="entry name" value="NADH-UBIQUINONE OXIDOREDUCTASE CHAIN 3"/>
    <property type="match status" value="1"/>
</dbReference>
<evidence type="ECO:0000256" key="6">
    <source>
        <dbReference type="ARBA" id="ARBA00022719"/>
    </source>
</evidence>
<proteinExistence type="inferred from homology"/>
<keyword evidence="10 11" id="KW-0472">Membrane</keyword>
<evidence type="ECO:0000256" key="9">
    <source>
        <dbReference type="ARBA" id="ARBA00023027"/>
    </source>
</evidence>
<comment type="function">
    <text evidence="11">NDH-1 shuttles electrons from NADH, via FMN and iron-sulfur (Fe-S) centers, to quinones in the respiratory chain. The immediate electron acceptor for the enzyme in this species is believed to be a menaquinone. Couples the redox reaction to proton translocation (for every two electrons transferred, four hydrogen ions are translocated across the cytoplasmic membrane), and thus conserves the redox energy in a proton gradient.</text>
</comment>
<dbReference type="GO" id="GO:0030964">
    <property type="term" value="C:NADH dehydrogenase complex"/>
    <property type="evidence" value="ECO:0007669"/>
    <property type="project" value="TreeGrafter"/>
</dbReference>
<dbReference type="EMBL" id="RJUF01000196">
    <property type="protein sequence ID" value="MCP9766203.1"/>
    <property type="molecule type" value="Genomic_DNA"/>
</dbReference>
<dbReference type="GO" id="GO:0048038">
    <property type="term" value="F:quinone binding"/>
    <property type="evidence" value="ECO:0007669"/>
    <property type="project" value="UniProtKB-KW"/>
</dbReference>
<dbReference type="Gene3D" id="1.20.58.1610">
    <property type="entry name" value="NADH:ubiquinone/plastoquinone oxidoreductase, chain 3"/>
    <property type="match status" value="1"/>
</dbReference>
<evidence type="ECO:0000256" key="2">
    <source>
        <dbReference type="ARBA" id="ARBA00008472"/>
    </source>
</evidence>